<proteinExistence type="predicted"/>
<reference evidence="1 2" key="1">
    <citation type="submission" date="2023-07" db="EMBL/GenBank/DDBJ databases">
        <title>Genomic Encyclopedia of Type Strains, Phase IV (KMG-IV): sequencing the most valuable type-strain genomes for metagenomic binning, comparative biology and taxonomic classification.</title>
        <authorList>
            <person name="Goeker M."/>
        </authorList>
    </citation>
    <scope>NUCLEOTIDE SEQUENCE [LARGE SCALE GENOMIC DNA]</scope>
    <source>
        <strain evidence="1 2">DSM 22170</strain>
    </source>
</reference>
<protein>
    <recommendedName>
        <fullName evidence="3">DUF1963 domain-containing protein</fullName>
    </recommendedName>
</protein>
<keyword evidence="2" id="KW-1185">Reference proteome</keyword>
<accession>A0ABU1J093</accession>
<evidence type="ECO:0000313" key="2">
    <source>
        <dbReference type="Proteomes" id="UP001185028"/>
    </source>
</evidence>
<sequence>MSLRKIHITKQDQGIGQIGGGAWVEDMEHWPVDQLGGRPMVPLWSITPAFFPVPQIAENVRITVFVPATDEHRSWHEASEQLLVRSGKLNPQSTRLHAKVLLHPQAAQPSIPNGIDVLPEGYLGLEPMTDEELSLETRHLFKGAAMSKQLGREHWLQEQVVVSPRYFFAGQLLEADLVKWDAAYTGIFGGGIGYLFVDYRIKQVTDYADAGMFFIQYAESK</sequence>
<dbReference type="RefSeq" id="WP_188774544.1">
    <property type="nucleotide sequence ID" value="NZ_BMMB01000002.1"/>
</dbReference>
<evidence type="ECO:0000313" key="1">
    <source>
        <dbReference type="EMBL" id="MDR6244931.1"/>
    </source>
</evidence>
<organism evidence="1 2">
    <name type="scientific">Paenibacillus hunanensis</name>
    <dbReference type="NCBI Taxonomy" id="539262"/>
    <lineage>
        <taxon>Bacteria</taxon>
        <taxon>Bacillati</taxon>
        <taxon>Bacillota</taxon>
        <taxon>Bacilli</taxon>
        <taxon>Bacillales</taxon>
        <taxon>Paenibacillaceae</taxon>
        <taxon>Paenibacillus</taxon>
    </lineage>
</organism>
<evidence type="ECO:0008006" key="3">
    <source>
        <dbReference type="Google" id="ProtNLM"/>
    </source>
</evidence>
<dbReference type="Proteomes" id="UP001185028">
    <property type="component" value="Unassembled WGS sequence"/>
</dbReference>
<comment type="caution">
    <text evidence="1">The sequence shown here is derived from an EMBL/GenBank/DDBJ whole genome shotgun (WGS) entry which is preliminary data.</text>
</comment>
<name>A0ABU1J093_9BACL</name>
<gene>
    <name evidence="1" type="ORF">JOC58_002828</name>
</gene>
<dbReference type="EMBL" id="JAVDQH010000010">
    <property type="protein sequence ID" value="MDR6244931.1"/>
    <property type="molecule type" value="Genomic_DNA"/>
</dbReference>